<dbReference type="SUPFAM" id="SSF140453">
    <property type="entry name" value="EsxAB dimer-like"/>
    <property type="match status" value="1"/>
</dbReference>
<evidence type="ECO:0000256" key="1">
    <source>
        <dbReference type="SAM" id="MobiDB-lite"/>
    </source>
</evidence>
<organism evidence="2 3">
    <name type="scientific">Arthrobacter livingstonensis</name>
    <dbReference type="NCBI Taxonomy" id="670078"/>
    <lineage>
        <taxon>Bacteria</taxon>
        <taxon>Bacillati</taxon>
        <taxon>Actinomycetota</taxon>
        <taxon>Actinomycetes</taxon>
        <taxon>Micrococcales</taxon>
        <taxon>Micrococcaceae</taxon>
        <taxon>Arthrobacter</taxon>
    </lineage>
</organism>
<sequence>MGNSMTGLAGQVSGSAQLAPQVPAGPSPDDVDVVGQRVWEIAQEIDELRRELASLHATEWQSAAADAFQDRLAERTTALAAVVQDVQAAAMAVVAYAASLRAEATLRPGPVFVPLPGADFGAGPGSGAQG</sequence>
<dbReference type="InterPro" id="IPR036689">
    <property type="entry name" value="ESAT-6-like_sf"/>
</dbReference>
<protein>
    <submittedName>
        <fullName evidence="2">Uncharacterized protein</fullName>
    </submittedName>
</protein>
<dbReference type="RefSeq" id="WP_110500426.1">
    <property type="nucleotide sequence ID" value="NZ_QJVD01000006.1"/>
</dbReference>
<dbReference type="EMBL" id="QJVD01000006">
    <property type="protein sequence ID" value="PYI68211.1"/>
    <property type="molecule type" value="Genomic_DNA"/>
</dbReference>
<comment type="caution">
    <text evidence="2">The sequence shown here is derived from an EMBL/GenBank/DDBJ whole genome shotgun (WGS) entry which is preliminary data.</text>
</comment>
<gene>
    <name evidence="2" type="ORF">CVV68_07780</name>
</gene>
<dbReference type="AlphaFoldDB" id="A0A2V5L944"/>
<feature type="region of interest" description="Disordered" evidence="1">
    <location>
        <begin position="1"/>
        <end position="30"/>
    </location>
</feature>
<evidence type="ECO:0000313" key="2">
    <source>
        <dbReference type="EMBL" id="PYI68211.1"/>
    </source>
</evidence>
<feature type="compositionally biased region" description="Polar residues" evidence="1">
    <location>
        <begin position="1"/>
        <end position="18"/>
    </location>
</feature>
<accession>A0A2V5L944</accession>
<dbReference type="Proteomes" id="UP000247832">
    <property type="component" value="Unassembled WGS sequence"/>
</dbReference>
<reference evidence="2 3" key="1">
    <citation type="submission" date="2018-05" db="EMBL/GenBank/DDBJ databases">
        <title>Genetic diversity of glacier-inhabiting Cryobacterium bacteria in China and description of Cryobacterium mengkeensis sp. nov. and Arthrobacter glacialis sp. nov.</title>
        <authorList>
            <person name="Liu Q."/>
            <person name="Xin Y.-H."/>
        </authorList>
    </citation>
    <scope>NUCLEOTIDE SEQUENCE [LARGE SCALE GENOMIC DNA]</scope>
    <source>
        <strain evidence="2 3">LI2</strain>
    </source>
</reference>
<name>A0A2V5L944_9MICC</name>
<evidence type="ECO:0000313" key="3">
    <source>
        <dbReference type="Proteomes" id="UP000247832"/>
    </source>
</evidence>
<keyword evidence="3" id="KW-1185">Reference proteome</keyword>
<proteinExistence type="predicted"/>
<dbReference type="Gene3D" id="1.10.287.1060">
    <property type="entry name" value="ESAT-6-like"/>
    <property type="match status" value="1"/>
</dbReference>